<gene>
    <name evidence="2" type="ORF">HP507_09250</name>
</gene>
<evidence type="ECO:0000256" key="1">
    <source>
        <dbReference type="SAM" id="MobiDB-lite"/>
    </source>
</evidence>
<accession>A0ABX2MFD7</accession>
<reference evidence="2 3" key="1">
    <citation type="submission" date="2020-05" db="EMBL/GenBank/DDBJ databases">
        <title>Genome Sequencing of Type Strains.</title>
        <authorList>
            <person name="Lemaire J.F."/>
            <person name="Inderbitzin P."/>
            <person name="Gregorio O.A."/>
            <person name="Collins S.B."/>
            <person name="Wespe N."/>
            <person name="Knight-Connoni V."/>
        </authorList>
    </citation>
    <scope>NUCLEOTIDE SEQUENCE [LARGE SCALE GENOMIC DNA]</scope>
    <source>
        <strain evidence="2 3">ATCC 19096</strain>
    </source>
</reference>
<feature type="compositionally biased region" description="Basic and acidic residues" evidence="1">
    <location>
        <begin position="309"/>
        <end position="324"/>
    </location>
</feature>
<dbReference type="EMBL" id="JABMCE010000075">
    <property type="protein sequence ID" value="NUU14014.1"/>
    <property type="molecule type" value="Genomic_DNA"/>
</dbReference>
<dbReference type="RefSeq" id="WP_175351501.1">
    <property type="nucleotide sequence ID" value="NZ_BAAAWQ010000001.1"/>
</dbReference>
<feature type="region of interest" description="Disordered" evidence="1">
    <location>
        <begin position="307"/>
        <end position="331"/>
    </location>
</feature>
<dbReference type="InterPro" id="IPR002763">
    <property type="entry name" value="DUF72"/>
</dbReference>
<dbReference type="Proteomes" id="UP000573001">
    <property type="component" value="Unassembled WGS sequence"/>
</dbReference>
<dbReference type="Gene3D" id="3.20.20.410">
    <property type="entry name" value="Protein of unknown function UPF0759"/>
    <property type="match status" value="1"/>
</dbReference>
<dbReference type="InterPro" id="IPR036520">
    <property type="entry name" value="UPF0759_sf"/>
</dbReference>
<proteinExistence type="predicted"/>
<dbReference type="PANTHER" id="PTHR30348">
    <property type="entry name" value="UNCHARACTERIZED PROTEIN YECE"/>
    <property type="match status" value="1"/>
</dbReference>
<dbReference type="SUPFAM" id="SSF117396">
    <property type="entry name" value="TM1631-like"/>
    <property type="match status" value="1"/>
</dbReference>
<organism evidence="2 3">
    <name type="scientific">Curtobacterium pusillum</name>
    <dbReference type="NCBI Taxonomy" id="69373"/>
    <lineage>
        <taxon>Bacteria</taxon>
        <taxon>Bacillati</taxon>
        <taxon>Actinomycetota</taxon>
        <taxon>Actinomycetes</taxon>
        <taxon>Micrococcales</taxon>
        <taxon>Microbacteriaceae</taxon>
        <taxon>Curtobacterium</taxon>
    </lineage>
</organism>
<keyword evidence="3" id="KW-1185">Reference proteome</keyword>
<dbReference type="Pfam" id="PF01904">
    <property type="entry name" value="DUF72"/>
    <property type="match status" value="1"/>
</dbReference>
<evidence type="ECO:0000313" key="2">
    <source>
        <dbReference type="EMBL" id="NUU14014.1"/>
    </source>
</evidence>
<evidence type="ECO:0000313" key="3">
    <source>
        <dbReference type="Proteomes" id="UP000573001"/>
    </source>
</evidence>
<dbReference type="PANTHER" id="PTHR30348:SF4">
    <property type="entry name" value="DUF72 DOMAIN-CONTAINING PROTEIN"/>
    <property type="match status" value="1"/>
</dbReference>
<comment type="caution">
    <text evidence="2">The sequence shown here is derived from an EMBL/GenBank/DDBJ whole genome shotgun (WGS) entry which is preliminary data.</text>
</comment>
<sequence length="331" mass="36929">MTADRDGSAHVHRVEGGGSVLRIGLSGWQYDGWRGDFYPERLAKRRWLEYVAERFPTVELNGSFYSLQRPDRYRAWRSASGGQPFRFAVKGGRYVTHMLRLRNVETALANFFASGPLELGETLGPVLWQLPETLLPTPEVLDAFLMLLPRSHGAAAELASRHDDKVAAFAQQHDGLDPARHAVGHTAIVHALEVRAAGLGSEHLDVLRRHRVALVDSHAGDFPRLREDTGAPIAYLRLHGAPRTYHDGYSAQALGRWASTVVEHLDAGRDTYVYFDNDAERHAPWDALALDRIVADRLRRRVRAATSAADDRTQVQNARADRRVTAPARAT</sequence>
<protein>
    <submittedName>
        <fullName evidence="2">DUF72 domain-containing protein</fullName>
    </submittedName>
</protein>
<name>A0ABX2MFD7_9MICO</name>